<evidence type="ECO:0000256" key="4">
    <source>
        <dbReference type="ARBA" id="ARBA00022692"/>
    </source>
</evidence>
<dbReference type="InterPro" id="IPR035897">
    <property type="entry name" value="Toll_tir_struct_dom_sf"/>
</dbReference>
<feature type="domain" description="TIR" evidence="12">
    <location>
        <begin position="488"/>
        <end position="643"/>
    </location>
</feature>
<dbReference type="PANTHER" id="PTHR24365:SF541">
    <property type="entry name" value="PROTEIN TOLL-RELATED"/>
    <property type="match status" value="1"/>
</dbReference>
<evidence type="ECO:0000256" key="1">
    <source>
        <dbReference type="ARBA" id="ARBA00004167"/>
    </source>
</evidence>
<dbReference type="InterPro" id="IPR032675">
    <property type="entry name" value="LRR_dom_sf"/>
</dbReference>
<organism evidence="13 14">
    <name type="scientific">Pinctada imbricata</name>
    <name type="common">Atlantic pearl-oyster</name>
    <name type="synonym">Pinctada martensii</name>
    <dbReference type="NCBI Taxonomy" id="66713"/>
    <lineage>
        <taxon>Eukaryota</taxon>
        <taxon>Metazoa</taxon>
        <taxon>Spiralia</taxon>
        <taxon>Lophotrochozoa</taxon>
        <taxon>Mollusca</taxon>
        <taxon>Bivalvia</taxon>
        <taxon>Autobranchia</taxon>
        <taxon>Pteriomorphia</taxon>
        <taxon>Pterioida</taxon>
        <taxon>Pterioidea</taxon>
        <taxon>Pteriidae</taxon>
        <taxon>Pinctada</taxon>
    </lineage>
</organism>
<keyword evidence="14" id="KW-1185">Reference proteome</keyword>
<evidence type="ECO:0000256" key="11">
    <source>
        <dbReference type="SAM" id="Phobius"/>
    </source>
</evidence>
<name>A0AA88YQD0_PINIB</name>
<keyword evidence="5" id="KW-0732">Signal</keyword>
<keyword evidence="4 11" id="KW-0812">Transmembrane</keyword>
<dbReference type="Pfam" id="PF01462">
    <property type="entry name" value="LRRNT"/>
    <property type="match status" value="1"/>
</dbReference>
<dbReference type="SUPFAM" id="SSF52058">
    <property type="entry name" value="L domain-like"/>
    <property type="match status" value="1"/>
</dbReference>
<proteinExistence type="inferred from homology"/>
<dbReference type="SUPFAM" id="SSF52200">
    <property type="entry name" value="Toll/Interleukin receptor TIR domain"/>
    <property type="match status" value="1"/>
</dbReference>
<evidence type="ECO:0000256" key="3">
    <source>
        <dbReference type="ARBA" id="ARBA00022614"/>
    </source>
</evidence>
<evidence type="ECO:0000256" key="8">
    <source>
        <dbReference type="ARBA" id="ARBA00023136"/>
    </source>
</evidence>
<dbReference type="PROSITE" id="PS51450">
    <property type="entry name" value="LRR"/>
    <property type="match status" value="1"/>
</dbReference>
<keyword evidence="8 11" id="KW-0472">Membrane</keyword>
<dbReference type="SMART" id="SM00013">
    <property type="entry name" value="LRRNT"/>
    <property type="match status" value="1"/>
</dbReference>
<gene>
    <name evidence="13" type="ORF">FSP39_019997</name>
</gene>
<keyword evidence="10" id="KW-0325">Glycoprotein</keyword>
<dbReference type="GO" id="GO:0005886">
    <property type="term" value="C:plasma membrane"/>
    <property type="evidence" value="ECO:0007669"/>
    <property type="project" value="TreeGrafter"/>
</dbReference>
<dbReference type="InterPro" id="IPR000372">
    <property type="entry name" value="LRRNT"/>
</dbReference>
<dbReference type="Gene3D" id="3.80.10.10">
    <property type="entry name" value="Ribonuclease Inhibitor"/>
    <property type="match status" value="2"/>
</dbReference>
<comment type="similarity">
    <text evidence="2">Belongs to the Toll-like receptor family.</text>
</comment>
<dbReference type="InterPro" id="IPR001611">
    <property type="entry name" value="Leu-rich_rpt"/>
</dbReference>
<keyword evidence="6" id="KW-0677">Repeat</keyword>
<evidence type="ECO:0000256" key="9">
    <source>
        <dbReference type="ARBA" id="ARBA00023170"/>
    </source>
</evidence>
<feature type="transmembrane region" description="Helical" evidence="11">
    <location>
        <begin position="443"/>
        <end position="466"/>
    </location>
</feature>
<dbReference type="InterPro" id="IPR003591">
    <property type="entry name" value="Leu-rich_rpt_typical-subtyp"/>
</dbReference>
<protein>
    <recommendedName>
        <fullName evidence="12">TIR domain-containing protein</fullName>
    </recommendedName>
</protein>
<sequence length="651" mass="75233">MLHIEYGDVTNTVASIVEIDRGDNSNFTKVEHTFGRLRRLPINTCDFSNLVKIDFAHNRIETVSNISCLVIIEVIVLSHNEIKFISNTTLSSLRRLRHLNLSFNSMKTIDPNSLQGQDRSIFYINLSNNELETIDVTNVIFKNNYCEIDYDNNSQVQSFGNPTGFTVDRNTFYGETGTVSIANSSISRFLNVSDIGLLGRNWNTFQFRIDMADAKLACDCLAADFMKMYVDALQKVWFSQNRNVTCHAPDSLKGILVSDLVGSTKRDYMICDAPENCPKKCNCYSQPSQDHLVVNCSGAGLKKLPDTLPWGERYSLLFDGNDIDTFDKRDYLQRVHYADFSKTPLKNLPEVAIETLPHDVNLNFEDTRIQELPSAFALKAPYLISFRPLVIDCECYSIWMKYWKNKDDLSTSSKILCRNFDHIDIREMNEDLLDCRIAENTSVLFYIILSSIATFLMGIIIIFLCCRPEIYLLYRHHLLKRKEKPSECLYDIYISFDETNMFIMKWVKWHLLPYLEEQEYKVFLPSRDILPGESKIARKSAIEKCRTYVVFVTLKSSECWTEEDDADDGYFTFSDESLAEMEFSDILINFKADKTKRVVVINFENVKLKNIKNRYLKAYSRTRDMIDITNRKENIFCALTKKIGPPSVKVL</sequence>
<dbReference type="GO" id="GO:0007165">
    <property type="term" value="P:signal transduction"/>
    <property type="evidence" value="ECO:0007669"/>
    <property type="project" value="InterPro"/>
</dbReference>
<dbReference type="Gene3D" id="3.40.50.10140">
    <property type="entry name" value="Toll/interleukin-1 receptor homology (TIR) domain"/>
    <property type="match status" value="1"/>
</dbReference>
<dbReference type="AlphaFoldDB" id="A0AA88YQD0"/>
<dbReference type="GO" id="GO:0038023">
    <property type="term" value="F:signaling receptor activity"/>
    <property type="evidence" value="ECO:0007669"/>
    <property type="project" value="TreeGrafter"/>
</dbReference>
<dbReference type="InterPro" id="IPR000157">
    <property type="entry name" value="TIR_dom"/>
</dbReference>
<dbReference type="EMBL" id="VSWD01000005">
    <property type="protein sequence ID" value="KAK3103539.1"/>
    <property type="molecule type" value="Genomic_DNA"/>
</dbReference>
<comment type="caution">
    <text evidence="13">The sequence shown here is derived from an EMBL/GenBank/DDBJ whole genome shotgun (WGS) entry which is preliminary data.</text>
</comment>
<evidence type="ECO:0000256" key="2">
    <source>
        <dbReference type="ARBA" id="ARBA00009634"/>
    </source>
</evidence>
<keyword evidence="7 11" id="KW-1133">Transmembrane helix</keyword>
<evidence type="ECO:0000256" key="5">
    <source>
        <dbReference type="ARBA" id="ARBA00022729"/>
    </source>
</evidence>
<dbReference type="Pfam" id="PF13855">
    <property type="entry name" value="LRR_8"/>
    <property type="match status" value="1"/>
</dbReference>
<reference evidence="13" key="1">
    <citation type="submission" date="2019-08" db="EMBL/GenBank/DDBJ databases">
        <title>The improved chromosome-level genome for the pearl oyster Pinctada fucata martensii using PacBio sequencing and Hi-C.</title>
        <authorList>
            <person name="Zheng Z."/>
        </authorList>
    </citation>
    <scope>NUCLEOTIDE SEQUENCE</scope>
    <source>
        <strain evidence="13">ZZ-2019</strain>
        <tissue evidence="13">Adductor muscle</tissue>
    </source>
</reference>
<dbReference type="Pfam" id="PF01582">
    <property type="entry name" value="TIR"/>
    <property type="match status" value="1"/>
</dbReference>
<dbReference type="PROSITE" id="PS50104">
    <property type="entry name" value="TIR"/>
    <property type="match status" value="1"/>
</dbReference>
<dbReference type="SMART" id="SM00369">
    <property type="entry name" value="LRR_TYP"/>
    <property type="match status" value="2"/>
</dbReference>
<dbReference type="PANTHER" id="PTHR24365">
    <property type="entry name" value="TOLL-LIKE RECEPTOR"/>
    <property type="match status" value="1"/>
</dbReference>
<evidence type="ECO:0000256" key="7">
    <source>
        <dbReference type="ARBA" id="ARBA00022989"/>
    </source>
</evidence>
<evidence type="ECO:0000256" key="10">
    <source>
        <dbReference type="ARBA" id="ARBA00023180"/>
    </source>
</evidence>
<dbReference type="Proteomes" id="UP001186944">
    <property type="component" value="Unassembled WGS sequence"/>
</dbReference>
<keyword evidence="9" id="KW-0675">Receptor</keyword>
<evidence type="ECO:0000313" key="13">
    <source>
        <dbReference type="EMBL" id="KAK3103539.1"/>
    </source>
</evidence>
<keyword evidence="3" id="KW-0433">Leucine-rich repeat</keyword>
<evidence type="ECO:0000259" key="12">
    <source>
        <dbReference type="PROSITE" id="PS50104"/>
    </source>
</evidence>
<evidence type="ECO:0000313" key="14">
    <source>
        <dbReference type="Proteomes" id="UP001186944"/>
    </source>
</evidence>
<comment type="subcellular location">
    <subcellularLocation>
        <location evidence="1">Membrane</location>
        <topology evidence="1">Single-pass membrane protein</topology>
    </subcellularLocation>
</comment>
<evidence type="ECO:0000256" key="6">
    <source>
        <dbReference type="ARBA" id="ARBA00022737"/>
    </source>
</evidence>
<accession>A0AA88YQD0</accession>